<proteinExistence type="predicted"/>
<organism evidence="2 3">
    <name type="scientific">Caenorhabditis nigoni</name>
    <dbReference type="NCBI Taxonomy" id="1611254"/>
    <lineage>
        <taxon>Eukaryota</taxon>
        <taxon>Metazoa</taxon>
        <taxon>Ecdysozoa</taxon>
        <taxon>Nematoda</taxon>
        <taxon>Chromadorea</taxon>
        <taxon>Rhabditida</taxon>
        <taxon>Rhabditina</taxon>
        <taxon>Rhabditomorpha</taxon>
        <taxon>Rhabditoidea</taxon>
        <taxon>Rhabditidae</taxon>
        <taxon>Peloderinae</taxon>
        <taxon>Caenorhabditis</taxon>
    </lineage>
</organism>
<accession>A0A2G5V621</accession>
<name>A0A2G5V621_9PELO</name>
<evidence type="ECO:0008006" key="4">
    <source>
        <dbReference type="Google" id="ProtNLM"/>
    </source>
</evidence>
<reference evidence="3" key="1">
    <citation type="submission" date="2017-10" db="EMBL/GenBank/DDBJ databases">
        <title>Rapid genome shrinkage in a self-fertile nematode reveals novel sperm competition proteins.</title>
        <authorList>
            <person name="Yin D."/>
            <person name="Schwarz E.M."/>
            <person name="Thomas C.G."/>
            <person name="Felde R.L."/>
            <person name="Korf I.F."/>
            <person name="Cutter A.D."/>
            <person name="Schartner C.M."/>
            <person name="Ralston E.J."/>
            <person name="Meyer B.J."/>
            <person name="Haag E.S."/>
        </authorList>
    </citation>
    <scope>NUCLEOTIDE SEQUENCE [LARGE SCALE GENOMIC DNA]</scope>
    <source>
        <strain evidence="3">JU1422</strain>
    </source>
</reference>
<feature type="signal peptide" evidence="1">
    <location>
        <begin position="1"/>
        <end position="19"/>
    </location>
</feature>
<evidence type="ECO:0000256" key="1">
    <source>
        <dbReference type="SAM" id="SignalP"/>
    </source>
</evidence>
<evidence type="ECO:0000313" key="2">
    <source>
        <dbReference type="EMBL" id="PIC47180.1"/>
    </source>
</evidence>
<comment type="caution">
    <text evidence="2">The sequence shown here is derived from an EMBL/GenBank/DDBJ whole genome shotgun (WGS) entry which is preliminary data.</text>
</comment>
<keyword evidence="3" id="KW-1185">Reference proteome</keyword>
<dbReference type="OrthoDB" id="5804836at2759"/>
<protein>
    <recommendedName>
        <fullName evidence="4">DUF4294 domain-containing protein</fullName>
    </recommendedName>
</protein>
<sequence length="264" mass="30849">MKKLLFYLSLITFPIATNSQNGIEDEVVEFNEIAPGATISPTTMKPPPDPFGDVVNEQSLDEKLDELDAESQEIVIDYVRNGRKFYGDLRRRLILYVMKFSPVQTAVEVSGNEDQIQKVRKRLRSPKDQTEYKRRKMFLLQIEKIKYRFRTGLKIKYSSLKSRIDRLVAHLLAPIFAPFMLIQPEEIRPLFAAQQPIQKEPVTVPPQEISQPQSSFTALEIFPSSLPQDKWAQFDQRWMNVQPNQFSVPSFTPFYQPFQYYRSY</sequence>
<dbReference type="STRING" id="1611254.A0A2G5V621"/>
<gene>
    <name evidence="2" type="primary">Cni-F08G2.8</name>
    <name evidence="2" type="synonym">Cnig_chr_II.g6621</name>
    <name evidence="2" type="ORF">B9Z55_006621</name>
</gene>
<dbReference type="Proteomes" id="UP000230233">
    <property type="component" value="Chromosome II"/>
</dbReference>
<dbReference type="AlphaFoldDB" id="A0A2G5V621"/>
<dbReference type="EMBL" id="PDUG01000002">
    <property type="protein sequence ID" value="PIC47180.1"/>
    <property type="molecule type" value="Genomic_DNA"/>
</dbReference>
<evidence type="ECO:0000313" key="3">
    <source>
        <dbReference type="Proteomes" id="UP000230233"/>
    </source>
</evidence>
<keyword evidence="1" id="KW-0732">Signal</keyword>
<feature type="chain" id="PRO_5013700589" description="DUF4294 domain-containing protein" evidence="1">
    <location>
        <begin position="20"/>
        <end position="264"/>
    </location>
</feature>